<evidence type="ECO:0000256" key="10">
    <source>
        <dbReference type="RuleBase" id="RU351113"/>
    </source>
</evidence>
<feature type="transmembrane region" description="Helical" evidence="10">
    <location>
        <begin position="190"/>
        <end position="220"/>
    </location>
</feature>
<feature type="transmembrane region" description="Helical" evidence="10">
    <location>
        <begin position="40"/>
        <end position="60"/>
    </location>
</feature>
<reference evidence="11" key="1">
    <citation type="submission" date="2016-04" db="EMBL/GenBank/DDBJ databases">
        <title>Deep sequencing-based transcriptome analysis of the yellow peach moth Conogethes punctiferalis (Guenee) antennae.</title>
        <authorList>
            <person name="Ge X."/>
            <person name="Zhang T."/>
            <person name="Wang Z."/>
            <person name="He K."/>
            <person name="Bai S."/>
        </authorList>
    </citation>
    <scope>NUCLEOTIDE SEQUENCE</scope>
</reference>
<dbReference type="GO" id="GO:0004984">
    <property type="term" value="F:olfactory receptor activity"/>
    <property type="evidence" value="ECO:0007669"/>
    <property type="project" value="InterPro"/>
</dbReference>
<dbReference type="GO" id="GO:0007165">
    <property type="term" value="P:signal transduction"/>
    <property type="evidence" value="ECO:0007669"/>
    <property type="project" value="UniProtKB-KW"/>
</dbReference>
<dbReference type="AlphaFoldDB" id="A0A1X9PBU8"/>
<feature type="transmembrane region" description="Helical" evidence="10">
    <location>
        <begin position="66"/>
        <end position="94"/>
    </location>
</feature>
<keyword evidence="9 10" id="KW-0807">Transducer</keyword>
<proteinExistence type="evidence at transcript level"/>
<keyword evidence="8 10" id="KW-0675">Receptor</keyword>
<keyword evidence="7 10" id="KW-0472">Membrane</keyword>
<accession>A0A1X9PBU8</accession>
<feature type="transmembrane region" description="Helical" evidence="10">
    <location>
        <begin position="133"/>
        <end position="155"/>
    </location>
</feature>
<organism evidence="11">
    <name type="scientific">Conogethes punctiferalis</name>
    <name type="common">Durian fruit borer</name>
    <name type="synonym">Astura punctiferalis</name>
    <dbReference type="NCBI Taxonomy" id="1133088"/>
    <lineage>
        <taxon>Eukaryota</taxon>
        <taxon>Metazoa</taxon>
        <taxon>Ecdysozoa</taxon>
        <taxon>Arthropoda</taxon>
        <taxon>Hexapoda</taxon>
        <taxon>Insecta</taxon>
        <taxon>Pterygota</taxon>
        <taxon>Neoptera</taxon>
        <taxon>Endopterygota</taxon>
        <taxon>Lepidoptera</taxon>
        <taxon>Glossata</taxon>
        <taxon>Ditrysia</taxon>
        <taxon>Pyraloidea</taxon>
        <taxon>Crambidae</taxon>
        <taxon>Spilomelinae</taxon>
        <taxon>Conogethes</taxon>
    </lineage>
</organism>
<dbReference type="GO" id="GO:0005886">
    <property type="term" value="C:plasma membrane"/>
    <property type="evidence" value="ECO:0007669"/>
    <property type="project" value="UniProtKB-SubCell"/>
</dbReference>
<protein>
    <recommendedName>
        <fullName evidence="10">Odorant receptor</fullName>
    </recommendedName>
</protein>
<dbReference type="PANTHER" id="PTHR21137:SF35">
    <property type="entry name" value="ODORANT RECEPTOR 19A-RELATED"/>
    <property type="match status" value="1"/>
</dbReference>
<evidence type="ECO:0000256" key="4">
    <source>
        <dbReference type="ARBA" id="ARBA00022692"/>
    </source>
</evidence>
<keyword evidence="4 10" id="KW-0812">Transmembrane</keyword>
<dbReference type="EMBL" id="KX084458">
    <property type="protein sequence ID" value="ARO76413.1"/>
    <property type="molecule type" value="mRNA"/>
</dbReference>
<feature type="transmembrane region" description="Helical" evidence="10">
    <location>
        <begin position="339"/>
        <end position="363"/>
    </location>
</feature>
<gene>
    <name evidence="11" type="primary">OR7</name>
</gene>
<dbReference type="Pfam" id="PF02949">
    <property type="entry name" value="7tm_6"/>
    <property type="match status" value="1"/>
</dbReference>
<evidence type="ECO:0000256" key="7">
    <source>
        <dbReference type="ARBA" id="ARBA00023136"/>
    </source>
</evidence>
<evidence type="ECO:0000256" key="2">
    <source>
        <dbReference type="ARBA" id="ARBA00022475"/>
    </source>
</evidence>
<dbReference type="GO" id="GO:0005549">
    <property type="term" value="F:odorant binding"/>
    <property type="evidence" value="ECO:0007669"/>
    <property type="project" value="InterPro"/>
</dbReference>
<keyword evidence="5 10" id="KW-0552">Olfaction</keyword>
<dbReference type="InterPro" id="IPR004117">
    <property type="entry name" value="7tm6_olfct_rcpt"/>
</dbReference>
<evidence type="ECO:0000256" key="5">
    <source>
        <dbReference type="ARBA" id="ARBA00022725"/>
    </source>
</evidence>
<evidence type="ECO:0000256" key="6">
    <source>
        <dbReference type="ARBA" id="ARBA00022989"/>
    </source>
</evidence>
<comment type="caution">
    <text evidence="10">Lacks conserved residue(s) required for the propagation of feature annotation.</text>
</comment>
<keyword evidence="6 10" id="KW-1133">Transmembrane helix</keyword>
<sequence>MERKLDPMSLNHLRWVRMALKTVGGWPDHAIDGRPHKVQCFTLFIAIECAVIIVGEILFIKNHFRVVSFFILGDVYISMALSLVVLVIASVPFFERYGIIIREFLCNFHLIHFKFKGGYSEIIFEKINKISHYFTSFTVIFTMTTVICFNIPPLYNSYTRGAFTKNRSENITLQFSVYFTLPGFEQEKHFIVATIINFWLCYLCAFIMCIMDLLLCLMVFQIIGHIQALKHSLRNFPKPPIQNNLQEVSTGEKNETHILIEVLQPFSCEENECIENKIKECVDHHLFIVSFAEDMSQFFGPLLAVNYSYHLFGLSLLLVECMQGEEGAYTRYGPLTLITIAQLMLLSITFEIVASEVTIYLFVFINKISWFIHGVNYC</sequence>
<evidence type="ECO:0000256" key="1">
    <source>
        <dbReference type="ARBA" id="ARBA00004651"/>
    </source>
</evidence>
<evidence type="ECO:0000313" key="11">
    <source>
        <dbReference type="EMBL" id="ARO76413.1"/>
    </source>
</evidence>
<keyword evidence="2" id="KW-1003">Cell membrane</keyword>
<evidence type="ECO:0000256" key="8">
    <source>
        <dbReference type="ARBA" id="ARBA00023170"/>
    </source>
</evidence>
<keyword evidence="3 10" id="KW-0716">Sensory transduction</keyword>
<dbReference type="PANTHER" id="PTHR21137">
    <property type="entry name" value="ODORANT RECEPTOR"/>
    <property type="match status" value="1"/>
</dbReference>
<comment type="similarity">
    <text evidence="10">Belongs to the insect chemoreceptor superfamily. Heteromeric odorant receptor channel (TC 1.A.69) family.</text>
</comment>
<evidence type="ECO:0000256" key="9">
    <source>
        <dbReference type="ARBA" id="ARBA00023224"/>
    </source>
</evidence>
<feature type="transmembrane region" description="Helical" evidence="10">
    <location>
        <begin position="298"/>
        <end position="319"/>
    </location>
</feature>
<name>A0A1X9PBU8_CONPF</name>
<evidence type="ECO:0000256" key="3">
    <source>
        <dbReference type="ARBA" id="ARBA00022606"/>
    </source>
</evidence>
<comment type="subcellular location">
    <subcellularLocation>
        <location evidence="1 10">Cell membrane</location>
        <topology evidence="1 10">Multi-pass membrane protein</topology>
    </subcellularLocation>
</comment>